<proteinExistence type="predicted"/>
<dbReference type="AlphaFoldDB" id="A0A9W6VDB2"/>
<organism evidence="2 3">
    <name type="scientific">Amycolatopsis taiwanensis</name>
    <dbReference type="NCBI Taxonomy" id="342230"/>
    <lineage>
        <taxon>Bacteria</taxon>
        <taxon>Bacillati</taxon>
        <taxon>Actinomycetota</taxon>
        <taxon>Actinomycetes</taxon>
        <taxon>Pseudonocardiales</taxon>
        <taxon>Pseudonocardiaceae</taxon>
        <taxon>Amycolatopsis</taxon>
    </lineage>
</organism>
<dbReference type="Pfam" id="PF03995">
    <property type="entry name" value="Inhibitor_I36"/>
    <property type="match status" value="1"/>
</dbReference>
<sequence length="131" mass="14444">MLSTLRAYLPRLLILAALGMLGGAGIAHADTAPPPAERPEFACDPGEFCTWTGEFYRGTMYRLDLRTTNPQECIALPDDAVAKSFANRLERDVTVYQDVECGTEGDFITYPGHDTFAPHAPLLVRAVKIWD</sequence>
<accession>A0A9W6VDB2</accession>
<dbReference type="EMBL" id="BSTI01000007">
    <property type="protein sequence ID" value="GLY67118.1"/>
    <property type="molecule type" value="Genomic_DNA"/>
</dbReference>
<gene>
    <name evidence="2" type="ORF">Atai01_37370</name>
</gene>
<evidence type="ECO:0000256" key="1">
    <source>
        <dbReference type="SAM" id="SignalP"/>
    </source>
</evidence>
<evidence type="ECO:0008006" key="4">
    <source>
        <dbReference type="Google" id="ProtNLM"/>
    </source>
</evidence>
<dbReference type="RefSeq" id="WP_285487639.1">
    <property type="nucleotide sequence ID" value="NZ_BSTI01000007.1"/>
</dbReference>
<evidence type="ECO:0000313" key="2">
    <source>
        <dbReference type="EMBL" id="GLY67118.1"/>
    </source>
</evidence>
<feature type="chain" id="PRO_5040728048" description="Peptidase inhibitor family I36" evidence="1">
    <location>
        <begin position="30"/>
        <end position="131"/>
    </location>
</feature>
<name>A0A9W6VDB2_9PSEU</name>
<keyword evidence="1" id="KW-0732">Signal</keyword>
<protein>
    <recommendedName>
        <fullName evidence="4">Peptidase inhibitor family I36</fullName>
    </recommendedName>
</protein>
<reference evidence="2" key="1">
    <citation type="submission" date="2023-03" db="EMBL/GenBank/DDBJ databases">
        <title>Amycolatopsis taiwanensis NBRC 103393.</title>
        <authorList>
            <person name="Ichikawa N."/>
            <person name="Sato H."/>
            <person name="Tonouchi N."/>
        </authorList>
    </citation>
    <scope>NUCLEOTIDE SEQUENCE</scope>
    <source>
        <strain evidence="2">NBRC 103393</strain>
    </source>
</reference>
<keyword evidence="3" id="KW-1185">Reference proteome</keyword>
<dbReference type="Proteomes" id="UP001165136">
    <property type="component" value="Unassembled WGS sequence"/>
</dbReference>
<evidence type="ECO:0000313" key="3">
    <source>
        <dbReference type="Proteomes" id="UP001165136"/>
    </source>
</evidence>
<feature type="signal peptide" evidence="1">
    <location>
        <begin position="1"/>
        <end position="29"/>
    </location>
</feature>
<comment type="caution">
    <text evidence="2">The sequence shown here is derived from an EMBL/GenBank/DDBJ whole genome shotgun (WGS) entry which is preliminary data.</text>
</comment>